<evidence type="ECO:0000313" key="3">
    <source>
        <dbReference type="Proteomes" id="UP001500909"/>
    </source>
</evidence>
<accession>A0ABP3KUR6</accession>
<protein>
    <submittedName>
        <fullName evidence="2">Uncharacterized protein</fullName>
    </submittedName>
</protein>
<dbReference type="Proteomes" id="UP001500909">
    <property type="component" value="Unassembled WGS sequence"/>
</dbReference>
<organism evidence="2 3">
    <name type="scientific">Streptomyces olivaceiscleroticus</name>
    <dbReference type="NCBI Taxonomy" id="68245"/>
    <lineage>
        <taxon>Bacteria</taxon>
        <taxon>Bacillati</taxon>
        <taxon>Actinomycetota</taxon>
        <taxon>Actinomycetes</taxon>
        <taxon>Kitasatosporales</taxon>
        <taxon>Streptomycetaceae</taxon>
        <taxon>Streptomyces</taxon>
    </lineage>
</organism>
<gene>
    <name evidence="2" type="ORF">GCM10010361_60400</name>
</gene>
<dbReference type="EMBL" id="BAAABY010000045">
    <property type="protein sequence ID" value="GAA0487460.1"/>
    <property type="molecule type" value="Genomic_DNA"/>
</dbReference>
<keyword evidence="3" id="KW-1185">Reference proteome</keyword>
<name>A0ABP3KUR6_9ACTN</name>
<feature type="compositionally biased region" description="Low complexity" evidence="1">
    <location>
        <begin position="266"/>
        <end position="282"/>
    </location>
</feature>
<comment type="caution">
    <text evidence="2">The sequence shown here is derived from an EMBL/GenBank/DDBJ whole genome shotgun (WGS) entry which is preliminary data.</text>
</comment>
<sequence>MLAPPDRITPPAHVLGPPERQSLDDALSQMHFLLEQHGHVLVVHSRAVSQEHVRRLHTVRAVLESDRIALIGSDLPPLGVGLLARQLRQLSVCDVSPGVLGAAARLFTYYIHAGALLNSVTRLDAVPVSLKAHARSWVPGSQFAVLAHPTPQLVMPGDADARLSGPEFATHMTVAQGQLAADWLHTLAGQWAVQAVHQAELPVESARWWGTGRLTEFAAGIADTAVLAQLVASVQRFPCPWCGLELIGDRCAFCAAPVLPAEHRSPSGTAAARGAGPSGRSR</sequence>
<feature type="region of interest" description="Disordered" evidence="1">
    <location>
        <begin position="263"/>
        <end position="282"/>
    </location>
</feature>
<evidence type="ECO:0000313" key="2">
    <source>
        <dbReference type="EMBL" id="GAA0487460.1"/>
    </source>
</evidence>
<reference evidence="3" key="1">
    <citation type="journal article" date="2019" name="Int. J. Syst. Evol. Microbiol.">
        <title>The Global Catalogue of Microorganisms (GCM) 10K type strain sequencing project: providing services to taxonomists for standard genome sequencing and annotation.</title>
        <authorList>
            <consortium name="The Broad Institute Genomics Platform"/>
            <consortium name="The Broad Institute Genome Sequencing Center for Infectious Disease"/>
            <person name="Wu L."/>
            <person name="Ma J."/>
        </authorList>
    </citation>
    <scope>NUCLEOTIDE SEQUENCE [LARGE SCALE GENOMIC DNA]</scope>
    <source>
        <strain evidence="3">JCM 4805</strain>
    </source>
</reference>
<evidence type="ECO:0000256" key="1">
    <source>
        <dbReference type="SAM" id="MobiDB-lite"/>
    </source>
</evidence>
<proteinExistence type="predicted"/>